<dbReference type="Gene3D" id="3.20.20.10">
    <property type="entry name" value="Alanine racemase"/>
    <property type="match status" value="1"/>
</dbReference>
<keyword evidence="3" id="KW-0413">Isomerase</keyword>
<dbReference type="PANTHER" id="PTHR30511">
    <property type="entry name" value="ALANINE RACEMASE"/>
    <property type="match status" value="1"/>
</dbReference>
<accession>A0A1I0A439</accession>
<dbReference type="RefSeq" id="WP_091350212.1">
    <property type="nucleotide sequence ID" value="NZ_FOIF01000017.1"/>
</dbReference>
<evidence type="ECO:0000313" key="5">
    <source>
        <dbReference type="EMBL" id="SES88925.1"/>
    </source>
</evidence>
<evidence type="ECO:0000256" key="3">
    <source>
        <dbReference type="ARBA" id="ARBA00023235"/>
    </source>
</evidence>
<dbReference type="PANTHER" id="PTHR30511:SF3">
    <property type="entry name" value="LYSINE RACEMASE"/>
    <property type="match status" value="1"/>
</dbReference>
<gene>
    <name evidence="5" type="ORF">SAMN03080614_10175</name>
</gene>
<dbReference type="GO" id="GO:0005829">
    <property type="term" value="C:cytosol"/>
    <property type="evidence" value="ECO:0007669"/>
    <property type="project" value="TreeGrafter"/>
</dbReference>
<dbReference type="CDD" id="cd06815">
    <property type="entry name" value="PLPDE_III_AR_like_1"/>
    <property type="match status" value="1"/>
</dbReference>
<dbReference type="EMBL" id="FOIF01000017">
    <property type="protein sequence ID" value="SES88925.1"/>
    <property type="molecule type" value="Genomic_DNA"/>
</dbReference>
<evidence type="ECO:0000313" key="6">
    <source>
        <dbReference type="Proteomes" id="UP000243819"/>
    </source>
</evidence>
<name>A0A1I0A439_9FIRM</name>
<keyword evidence="6" id="KW-1185">Reference proteome</keyword>
<reference evidence="6" key="1">
    <citation type="submission" date="2016-10" db="EMBL/GenBank/DDBJ databases">
        <authorList>
            <person name="Varghese N."/>
            <person name="Submissions S."/>
        </authorList>
    </citation>
    <scope>NUCLEOTIDE SEQUENCE [LARGE SCALE GENOMIC DNA]</scope>
    <source>
        <strain evidence="6">DSM 13577</strain>
    </source>
</reference>
<dbReference type="AlphaFoldDB" id="A0A1I0A439"/>
<sequence length="355" mass="39692">MYPKIVIDLPKIRHNGEVLLKLCREKGIEPCAVTKGTCADLEVAKALVQGGFKELADSRVENIKKLKGYFKDKVQTLLLRIPMLSECEEVVEYCDTSLNSELATIKRLNEVAGRVGKKHKIILMVDLGDLREGFWPTDLEYIQKEIENFKNIEVVGLGTNLTCYGGIIPSEDNLEKLCSLKKQWESKGTPLKIISGGNSSSVKMLIEGRMPKEINHLRLGESLLLGRETIAREHIPETFLDTFKIVGEIVELKEKPSVPIGEIGQDAFGNTPIFEDRGIHKRAIVALGRQDIDINMEPLDKEIEILGGSSDHLLLDVTKRPNLKVGDIIEFIPNYGALLQGMTSPYVKKEYLGKE</sequence>
<evidence type="ECO:0000259" key="4">
    <source>
        <dbReference type="Pfam" id="PF01168"/>
    </source>
</evidence>
<dbReference type="InterPro" id="IPR000821">
    <property type="entry name" value="Ala_racemase"/>
</dbReference>
<dbReference type="Proteomes" id="UP000243819">
    <property type="component" value="Unassembled WGS sequence"/>
</dbReference>
<dbReference type="SUPFAM" id="SSF51419">
    <property type="entry name" value="PLP-binding barrel"/>
    <property type="match status" value="1"/>
</dbReference>
<dbReference type="InterPro" id="IPR029066">
    <property type="entry name" value="PLP-binding_barrel"/>
</dbReference>
<dbReference type="OrthoDB" id="504078at2"/>
<feature type="domain" description="Alanine racemase N-terminal" evidence="4">
    <location>
        <begin position="7"/>
        <end position="224"/>
    </location>
</feature>
<evidence type="ECO:0000256" key="1">
    <source>
        <dbReference type="ARBA" id="ARBA00001933"/>
    </source>
</evidence>
<protein>
    <submittedName>
        <fullName evidence="5">Predicted amino acid racemase</fullName>
    </submittedName>
</protein>
<dbReference type="STRING" id="1120990.SAMN03080614_10175"/>
<keyword evidence="2" id="KW-0663">Pyridoxal phosphate</keyword>
<dbReference type="InterPro" id="IPR001608">
    <property type="entry name" value="Ala_racemase_N"/>
</dbReference>
<dbReference type="Pfam" id="PF01168">
    <property type="entry name" value="Ala_racemase_N"/>
    <property type="match status" value="1"/>
</dbReference>
<organism evidence="5 6">
    <name type="scientific">Anaerobranca gottschalkii DSM 13577</name>
    <dbReference type="NCBI Taxonomy" id="1120990"/>
    <lineage>
        <taxon>Bacteria</taxon>
        <taxon>Bacillati</taxon>
        <taxon>Bacillota</taxon>
        <taxon>Clostridia</taxon>
        <taxon>Eubacteriales</taxon>
        <taxon>Proteinivoracaceae</taxon>
        <taxon>Anaerobranca</taxon>
    </lineage>
</organism>
<dbReference type="GO" id="GO:0030170">
    <property type="term" value="F:pyridoxal phosphate binding"/>
    <property type="evidence" value="ECO:0007669"/>
    <property type="project" value="TreeGrafter"/>
</dbReference>
<proteinExistence type="predicted"/>
<comment type="cofactor">
    <cofactor evidence="1">
        <name>pyridoxal 5'-phosphate</name>
        <dbReference type="ChEBI" id="CHEBI:597326"/>
    </cofactor>
</comment>
<evidence type="ECO:0000256" key="2">
    <source>
        <dbReference type="ARBA" id="ARBA00022898"/>
    </source>
</evidence>
<dbReference type="GO" id="GO:0008784">
    <property type="term" value="F:alanine racemase activity"/>
    <property type="evidence" value="ECO:0007669"/>
    <property type="project" value="TreeGrafter"/>
</dbReference>